<feature type="transmembrane region" description="Helical" evidence="1">
    <location>
        <begin position="31"/>
        <end position="58"/>
    </location>
</feature>
<dbReference type="OrthoDB" id="289693at2"/>
<dbReference type="KEGG" id="snep:Enr13x_72780"/>
<reference evidence="2 3" key="1">
    <citation type="submission" date="2019-03" db="EMBL/GenBank/DDBJ databases">
        <title>Deep-cultivation of Planctomycetes and their phenomic and genomic characterization uncovers novel biology.</title>
        <authorList>
            <person name="Wiegand S."/>
            <person name="Jogler M."/>
            <person name="Boedeker C."/>
            <person name="Pinto D."/>
            <person name="Vollmers J."/>
            <person name="Rivas-Marin E."/>
            <person name="Kohn T."/>
            <person name="Peeters S.H."/>
            <person name="Heuer A."/>
            <person name="Rast P."/>
            <person name="Oberbeckmann S."/>
            <person name="Bunk B."/>
            <person name="Jeske O."/>
            <person name="Meyerdierks A."/>
            <person name="Storesund J.E."/>
            <person name="Kallscheuer N."/>
            <person name="Luecker S."/>
            <person name="Lage O.M."/>
            <person name="Pohl T."/>
            <person name="Merkel B.J."/>
            <person name="Hornburger P."/>
            <person name="Mueller R.-W."/>
            <person name="Bruemmer F."/>
            <person name="Labrenz M."/>
            <person name="Spormann A.M."/>
            <person name="Op den Camp H."/>
            <person name="Overmann J."/>
            <person name="Amann R."/>
            <person name="Jetten M.S.M."/>
            <person name="Mascher T."/>
            <person name="Medema M.H."/>
            <person name="Devos D.P."/>
            <person name="Kaster A.-K."/>
            <person name="Ovreas L."/>
            <person name="Rohde M."/>
            <person name="Galperin M.Y."/>
            <person name="Jogler C."/>
        </authorList>
    </citation>
    <scope>NUCLEOTIDE SEQUENCE [LARGE SCALE GENOMIC DNA]</scope>
    <source>
        <strain evidence="2 3">Enr13</strain>
    </source>
</reference>
<accession>A0A518I2N6</accession>
<keyword evidence="3" id="KW-1185">Reference proteome</keyword>
<protein>
    <submittedName>
        <fullName evidence="2">Uncharacterized protein</fullName>
    </submittedName>
</protein>
<name>A0A518I2N6_9BACT</name>
<dbReference type="Proteomes" id="UP000319004">
    <property type="component" value="Chromosome"/>
</dbReference>
<gene>
    <name evidence="2" type="ORF">Enr13x_72780</name>
</gene>
<feature type="transmembrane region" description="Helical" evidence="1">
    <location>
        <begin position="64"/>
        <end position="83"/>
    </location>
</feature>
<evidence type="ECO:0000313" key="3">
    <source>
        <dbReference type="Proteomes" id="UP000319004"/>
    </source>
</evidence>
<proteinExistence type="predicted"/>
<keyword evidence="1" id="KW-0472">Membrane</keyword>
<evidence type="ECO:0000313" key="2">
    <source>
        <dbReference type="EMBL" id="QDV47369.1"/>
    </source>
</evidence>
<evidence type="ECO:0000256" key="1">
    <source>
        <dbReference type="SAM" id="Phobius"/>
    </source>
</evidence>
<organism evidence="2 3">
    <name type="scientific">Stieleria neptunia</name>
    <dbReference type="NCBI Taxonomy" id="2527979"/>
    <lineage>
        <taxon>Bacteria</taxon>
        <taxon>Pseudomonadati</taxon>
        <taxon>Planctomycetota</taxon>
        <taxon>Planctomycetia</taxon>
        <taxon>Pirellulales</taxon>
        <taxon>Pirellulaceae</taxon>
        <taxon>Stieleria</taxon>
    </lineage>
</organism>
<dbReference type="EMBL" id="CP037423">
    <property type="protein sequence ID" value="QDV47369.1"/>
    <property type="molecule type" value="Genomic_DNA"/>
</dbReference>
<dbReference type="AlphaFoldDB" id="A0A518I2N6"/>
<keyword evidence="1" id="KW-0812">Transmembrane</keyword>
<dbReference type="RefSeq" id="WP_145391455.1">
    <property type="nucleotide sequence ID" value="NZ_CP037423.1"/>
</dbReference>
<sequence>MHQPPTESCLASITPVPEREAGRVLTLGWKLLLNASLLLVPVLMVGLVCPLFALSLWIGSGRALLASAVVLPLVVVAQVSWAGTYPEWPMNQWLVRRLRRSCRSRSRGTDERRLHWIETARLVEWVPRENWNATKLDTAEDVMLIHVDGRGVEMEGDFSRYRFPAASIIDVHVESVRPTGCFHRLHFVVLTARTEEGPLEFSLAYRDHRLGGLRSRHRQRQTEELCGEIRRIATGGDFSYRDPDLDRPAGDRQLHRDPAHVGVEAPAGQKAAVRLNPYAAPRSL</sequence>
<keyword evidence="1" id="KW-1133">Transmembrane helix</keyword>